<dbReference type="RefSeq" id="WP_257877851.1">
    <property type="nucleotide sequence ID" value="NZ_CP136958.1"/>
</dbReference>
<organism evidence="1 2">
    <name type="scientific">Corynebacterium pyruviciproducens</name>
    <dbReference type="NCBI Taxonomy" id="598660"/>
    <lineage>
        <taxon>Bacteria</taxon>
        <taxon>Bacillati</taxon>
        <taxon>Actinomycetota</taxon>
        <taxon>Actinomycetes</taxon>
        <taxon>Mycobacteriales</taxon>
        <taxon>Corynebacteriaceae</taxon>
        <taxon>Corynebacterium</taxon>
    </lineage>
</organism>
<evidence type="ECO:0000313" key="1">
    <source>
        <dbReference type="EMBL" id="WOT02442.1"/>
    </source>
</evidence>
<proteinExistence type="predicted"/>
<reference evidence="1" key="2">
    <citation type="submission" date="2023-10" db="EMBL/GenBank/DDBJ databases">
        <authorList>
            <person name="Choi B."/>
        </authorList>
    </citation>
    <scope>NUCLEOTIDE SEQUENCE</scope>
    <source>
        <strain evidence="1">UMB0763</strain>
    </source>
</reference>
<protein>
    <submittedName>
        <fullName evidence="1">Uncharacterized protein</fullName>
    </submittedName>
</protein>
<reference evidence="1" key="1">
    <citation type="submission" date="2017-12" db="EMBL/GenBank/DDBJ databases">
        <authorList>
            <person name="Thomas-White K."/>
            <person name="Wolfe A.J."/>
        </authorList>
    </citation>
    <scope>NUCLEOTIDE SEQUENCE</scope>
    <source>
        <strain evidence="1">UMB0763</strain>
    </source>
</reference>
<sequence length="188" mass="21095">MKKMQLPTYMEKTDAHLGGAPENSETYIFHEEHFEGFAVFSPLAANDVLPTDLHTLIPRVQAELPENGALIYASPGYTAGNTRCVAVIAKLKNEETRGTDYMLTIQLLDEEMMELQALFSEIGDVGYRDKAVYANTGFDNVTPWTEDPYTGETGGFALSHGEQIQYDMLFPEHPLTKAREFMWVVTGY</sequence>
<dbReference type="EMBL" id="CP136958">
    <property type="protein sequence ID" value="WOT02442.1"/>
    <property type="molecule type" value="Genomic_DNA"/>
</dbReference>
<gene>
    <name evidence="1" type="ORF">CYJ47_01300</name>
</gene>
<dbReference type="Proteomes" id="UP000234560">
    <property type="component" value="Chromosome"/>
</dbReference>
<accession>A0AAF0YQT3</accession>
<name>A0AAF0YQT3_9CORY</name>
<dbReference type="KEGG" id="cpyr:CYJ47_01300"/>
<evidence type="ECO:0000313" key="2">
    <source>
        <dbReference type="Proteomes" id="UP000234560"/>
    </source>
</evidence>
<dbReference type="AlphaFoldDB" id="A0AAF0YQT3"/>